<evidence type="ECO:0000313" key="1">
    <source>
        <dbReference type="EMBL" id="WQJ52812.1"/>
    </source>
</evidence>
<accession>A0ABZ0Z3K8</accession>
<name>A0ABZ0Z3K8_9CAUD</name>
<evidence type="ECO:0000313" key="2">
    <source>
        <dbReference type="Proteomes" id="UP001349343"/>
    </source>
</evidence>
<reference evidence="1 2" key="1">
    <citation type="submission" date="2023-11" db="EMBL/GenBank/DDBJ databases">
        <authorList>
            <person name="Cook R."/>
            <person name="Crisci M."/>
            <person name="Pye H."/>
            <person name="Adriaenssens E."/>
            <person name="Santini J."/>
        </authorList>
    </citation>
    <scope>NUCLEOTIDE SEQUENCE [LARGE SCALE GENOMIC DNA]</scope>
    <source>
        <strain evidence="1">Lak_Megaphage_RVC_JS4_GC31</strain>
    </source>
</reference>
<sequence>MKVSQRFHNDTYAPGIATYGIEGKTGEQGLPGTSMFFTDYSFPDELPEFVQKITSRKLPLVTSDTILDRRYVNGDLFVTPAGMIYKLTDIEQMSLDSANGTIENVSKYLEHVGQFSTTDSPFKDTNVLINKSLTITDSQSQSAVTSALLSLVKGDNNDMNFINMQAVFENAANVDFNIKFDKGYNAYVLESKYPLLISSNVYVKMDDDIKQISGYSPVVTSDNTITDFVGTCKEYTYDTDASIFSYTKKDSSTLYYGCIYKVTLIDSKNQSGDNGDTLERYYSDSNIMVHFQNGTFQDFQNYRQTESIYYFRQNYDEVKLNDIITRVKYKELPQINVSLVYNVECFLTPNNKVISGLLEN</sequence>
<keyword evidence="2" id="KW-1185">Reference proteome</keyword>
<proteinExistence type="predicted"/>
<dbReference type="Proteomes" id="UP001349343">
    <property type="component" value="Segment"/>
</dbReference>
<organism evidence="1 2">
    <name type="scientific">phage Lak_Megaphage_RVC_JS4_GC31</name>
    <dbReference type="NCBI Taxonomy" id="3109228"/>
    <lineage>
        <taxon>Viruses</taxon>
        <taxon>Duplodnaviria</taxon>
        <taxon>Heunggongvirae</taxon>
        <taxon>Uroviricota</taxon>
        <taxon>Caudoviricetes</taxon>
        <taxon>Caudoviricetes code 15 clade</taxon>
    </lineage>
</organism>
<protein>
    <submittedName>
        <fullName evidence="1">Uncharacterized protein</fullName>
    </submittedName>
</protein>
<dbReference type="EMBL" id="OR769222">
    <property type="protein sequence ID" value="WQJ52812.1"/>
    <property type="molecule type" value="Genomic_DNA"/>
</dbReference>